<dbReference type="EMBL" id="BARV01027416">
    <property type="protein sequence ID" value="GAI37013.1"/>
    <property type="molecule type" value="Genomic_DNA"/>
</dbReference>
<feature type="region of interest" description="Disordered" evidence="1">
    <location>
        <begin position="1"/>
        <end position="26"/>
    </location>
</feature>
<protein>
    <submittedName>
        <fullName evidence="2">Uncharacterized protein</fullName>
    </submittedName>
</protein>
<evidence type="ECO:0000313" key="2">
    <source>
        <dbReference type="EMBL" id="GAI37013.1"/>
    </source>
</evidence>
<feature type="non-terminal residue" evidence="2">
    <location>
        <position position="109"/>
    </location>
</feature>
<sequence length="109" mass="11997">MDPENPQGGTPSPAQTTPSIVNPDGSLVEGWEQKYPEGSRATLSRFKTFDDFVSSDISLREKFGHSGQDPDSLILIPKEDSPDEIKAAFYKAAGELDLADDYKFEKSKD</sequence>
<accession>X1N0D9</accession>
<evidence type="ECO:0000256" key="1">
    <source>
        <dbReference type="SAM" id="MobiDB-lite"/>
    </source>
</evidence>
<dbReference type="AlphaFoldDB" id="X1N0D9"/>
<comment type="caution">
    <text evidence="2">The sequence shown here is derived from an EMBL/GenBank/DDBJ whole genome shotgun (WGS) entry which is preliminary data.</text>
</comment>
<gene>
    <name evidence="2" type="ORF">S06H3_44113</name>
</gene>
<organism evidence="2">
    <name type="scientific">marine sediment metagenome</name>
    <dbReference type="NCBI Taxonomy" id="412755"/>
    <lineage>
        <taxon>unclassified sequences</taxon>
        <taxon>metagenomes</taxon>
        <taxon>ecological metagenomes</taxon>
    </lineage>
</organism>
<reference evidence="2" key="1">
    <citation type="journal article" date="2014" name="Front. Microbiol.">
        <title>High frequency of phylogenetically diverse reductive dehalogenase-homologous genes in deep subseafloor sedimentary metagenomes.</title>
        <authorList>
            <person name="Kawai M."/>
            <person name="Futagami T."/>
            <person name="Toyoda A."/>
            <person name="Takaki Y."/>
            <person name="Nishi S."/>
            <person name="Hori S."/>
            <person name="Arai W."/>
            <person name="Tsubouchi T."/>
            <person name="Morono Y."/>
            <person name="Uchiyama I."/>
            <person name="Ito T."/>
            <person name="Fujiyama A."/>
            <person name="Inagaki F."/>
            <person name="Takami H."/>
        </authorList>
    </citation>
    <scope>NUCLEOTIDE SEQUENCE</scope>
    <source>
        <strain evidence="2">Expedition CK06-06</strain>
    </source>
</reference>
<name>X1N0D9_9ZZZZ</name>
<proteinExistence type="predicted"/>
<feature type="compositionally biased region" description="Polar residues" evidence="1">
    <location>
        <begin position="7"/>
        <end position="20"/>
    </location>
</feature>